<dbReference type="Proteomes" id="UP000595437">
    <property type="component" value="Chromosome 15"/>
</dbReference>
<proteinExistence type="predicted"/>
<dbReference type="EMBL" id="CP045904">
    <property type="protein sequence ID" value="QQP36273.1"/>
    <property type="molecule type" value="Genomic_DNA"/>
</dbReference>
<organism evidence="1 2">
    <name type="scientific">Caligus rogercresseyi</name>
    <name type="common">Sea louse</name>
    <dbReference type="NCBI Taxonomy" id="217165"/>
    <lineage>
        <taxon>Eukaryota</taxon>
        <taxon>Metazoa</taxon>
        <taxon>Ecdysozoa</taxon>
        <taxon>Arthropoda</taxon>
        <taxon>Crustacea</taxon>
        <taxon>Multicrustacea</taxon>
        <taxon>Hexanauplia</taxon>
        <taxon>Copepoda</taxon>
        <taxon>Siphonostomatoida</taxon>
        <taxon>Caligidae</taxon>
        <taxon>Caligus</taxon>
    </lineage>
</organism>
<accession>A0A7T8GR76</accession>
<evidence type="ECO:0000313" key="1">
    <source>
        <dbReference type="EMBL" id="QQP36273.1"/>
    </source>
</evidence>
<sequence length="56" mass="6291">TRILKSTGSIADGEKFTAQFKKFSTNLLISTSLHELWVFIKQYLPCIRRSSNSNGG</sequence>
<name>A0A7T8GR76_CALRO</name>
<reference evidence="2" key="1">
    <citation type="submission" date="2021-01" db="EMBL/GenBank/DDBJ databases">
        <title>Caligus Genome Assembly.</title>
        <authorList>
            <person name="Gallardo-Escarate C."/>
        </authorList>
    </citation>
    <scope>NUCLEOTIDE SEQUENCE [LARGE SCALE GENOMIC DNA]</scope>
</reference>
<dbReference type="AlphaFoldDB" id="A0A7T8GR76"/>
<protein>
    <submittedName>
        <fullName evidence="1">Uncharacterized protein</fullName>
    </submittedName>
</protein>
<gene>
    <name evidence="1" type="ORF">FKW44_021320</name>
</gene>
<evidence type="ECO:0000313" key="2">
    <source>
        <dbReference type="Proteomes" id="UP000595437"/>
    </source>
</evidence>
<keyword evidence="2" id="KW-1185">Reference proteome</keyword>
<feature type="non-terminal residue" evidence="1">
    <location>
        <position position="1"/>
    </location>
</feature>